<dbReference type="EMBL" id="JAJEQC010000017">
    <property type="protein sequence ID" value="MCC2137843.1"/>
    <property type="molecule type" value="Genomic_DNA"/>
</dbReference>
<evidence type="ECO:0000313" key="2">
    <source>
        <dbReference type="EMBL" id="MCC2137843.1"/>
    </source>
</evidence>
<sequence length="140" mass="15231">MYQTKFKKVLCCFMLIISIISCFNLSAYAAELPAPSYNTYNTIERATGKLNITIPAYTTKKASSSFPLESGESVTINASYSPSSARVDFGLIGSDGKFHYVSASNGSINCKINISERGNYTLAIRNNSSNSVQVTGYVTY</sequence>
<dbReference type="RefSeq" id="WP_308449982.1">
    <property type="nucleotide sequence ID" value="NZ_JAJEQC010000017.1"/>
</dbReference>
<protein>
    <submittedName>
        <fullName evidence="2">Uncharacterized protein</fullName>
    </submittedName>
</protein>
<dbReference type="Proteomes" id="UP001199424">
    <property type="component" value="Unassembled WGS sequence"/>
</dbReference>
<gene>
    <name evidence="2" type="ORF">LKD31_12635</name>
</gene>
<feature type="signal peptide" evidence="1">
    <location>
        <begin position="1"/>
        <end position="29"/>
    </location>
</feature>
<proteinExistence type="predicted"/>
<organism evidence="2 3">
    <name type="scientific">Hominenteromicrobium mulieris</name>
    <dbReference type="NCBI Taxonomy" id="2885357"/>
    <lineage>
        <taxon>Bacteria</taxon>
        <taxon>Bacillati</taxon>
        <taxon>Bacillota</taxon>
        <taxon>Clostridia</taxon>
        <taxon>Eubacteriales</taxon>
        <taxon>Oscillospiraceae</taxon>
        <taxon>Hominenteromicrobium</taxon>
    </lineage>
</organism>
<evidence type="ECO:0000313" key="3">
    <source>
        <dbReference type="Proteomes" id="UP001199424"/>
    </source>
</evidence>
<feature type="chain" id="PRO_5042085995" evidence="1">
    <location>
        <begin position="30"/>
        <end position="140"/>
    </location>
</feature>
<dbReference type="Gene3D" id="2.60.120.380">
    <property type="match status" value="1"/>
</dbReference>
<name>A0AAE3ANH1_9FIRM</name>
<evidence type="ECO:0000256" key="1">
    <source>
        <dbReference type="SAM" id="SignalP"/>
    </source>
</evidence>
<reference evidence="2" key="1">
    <citation type="submission" date="2021-10" db="EMBL/GenBank/DDBJ databases">
        <title>Anaerobic single-cell dispensing facilitates the cultivation of human gut bacteria.</title>
        <authorList>
            <person name="Afrizal A."/>
        </authorList>
    </citation>
    <scope>NUCLEOTIDE SEQUENCE</scope>
    <source>
        <strain evidence="2">CLA-AA-H250</strain>
    </source>
</reference>
<accession>A0AAE3ANH1</accession>
<keyword evidence="1" id="KW-0732">Signal</keyword>
<dbReference type="PROSITE" id="PS51257">
    <property type="entry name" value="PROKAR_LIPOPROTEIN"/>
    <property type="match status" value="1"/>
</dbReference>
<keyword evidence="3" id="KW-1185">Reference proteome</keyword>
<comment type="caution">
    <text evidence="2">The sequence shown here is derived from an EMBL/GenBank/DDBJ whole genome shotgun (WGS) entry which is preliminary data.</text>
</comment>
<dbReference type="AlphaFoldDB" id="A0AAE3ANH1"/>